<proteinExistence type="predicted"/>
<dbReference type="AlphaFoldDB" id="A0A4C2A8S7"/>
<gene>
    <name evidence="1" type="ORF">EVAR_68500_1</name>
</gene>
<dbReference type="Proteomes" id="UP000299102">
    <property type="component" value="Unassembled WGS sequence"/>
</dbReference>
<comment type="caution">
    <text evidence="1">The sequence shown here is derived from an EMBL/GenBank/DDBJ whole genome shotgun (WGS) entry which is preliminary data.</text>
</comment>
<protein>
    <submittedName>
        <fullName evidence="1">Uncharacterized protein</fullName>
    </submittedName>
</protein>
<accession>A0A4C2A8S7</accession>
<organism evidence="1 2">
    <name type="scientific">Eumeta variegata</name>
    <name type="common">Bagworm moth</name>
    <name type="synonym">Eumeta japonica</name>
    <dbReference type="NCBI Taxonomy" id="151549"/>
    <lineage>
        <taxon>Eukaryota</taxon>
        <taxon>Metazoa</taxon>
        <taxon>Ecdysozoa</taxon>
        <taxon>Arthropoda</taxon>
        <taxon>Hexapoda</taxon>
        <taxon>Insecta</taxon>
        <taxon>Pterygota</taxon>
        <taxon>Neoptera</taxon>
        <taxon>Endopterygota</taxon>
        <taxon>Lepidoptera</taxon>
        <taxon>Glossata</taxon>
        <taxon>Ditrysia</taxon>
        <taxon>Tineoidea</taxon>
        <taxon>Psychidae</taxon>
        <taxon>Oiketicinae</taxon>
        <taxon>Eumeta</taxon>
    </lineage>
</organism>
<evidence type="ECO:0000313" key="1">
    <source>
        <dbReference type="EMBL" id="GBP95589.1"/>
    </source>
</evidence>
<keyword evidence="2" id="KW-1185">Reference proteome</keyword>
<sequence length="79" mass="8709">MTIRVKPPRCVRVRSSFQFHRAKMQWKAAGGGGAKRAHARAPIFRDNCYDLLFQVDRGGSIAGLTDGWKGSHSVPGRGQ</sequence>
<reference evidence="1 2" key="1">
    <citation type="journal article" date="2019" name="Commun. Biol.">
        <title>The bagworm genome reveals a unique fibroin gene that provides high tensile strength.</title>
        <authorList>
            <person name="Kono N."/>
            <person name="Nakamura H."/>
            <person name="Ohtoshi R."/>
            <person name="Tomita M."/>
            <person name="Numata K."/>
            <person name="Arakawa K."/>
        </authorList>
    </citation>
    <scope>NUCLEOTIDE SEQUENCE [LARGE SCALE GENOMIC DNA]</scope>
</reference>
<name>A0A4C2A8S7_EUMVA</name>
<dbReference type="EMBL" id="BGZK01002655">
    <property type="protein sequence ID" value="GBP95589.1"/>
    <property type="molecule type" value="Genomic_DNA"/>
</dbReference>
<evidence type="ECO:0000313" key="2">
    <source>
        <dbReference type="Proteomes" id="UP000299102"/>
    </source>
</evidence>